<name>A0A1L6ZHZ3_BACIA</name>
<dbReference type="RefSeq" id="WP_075622333.1">
    <property type="nucleotide sequence ID" value="NZ_CP015607.1"/>
</dbReference>
<dbReference type="Pfam" id="PF01738">
    <property type="entry name" value="DLH"/>
    <property type="match status" value="1"/>
</dbReference>
<dbReference type="InterPro" id="IPR029058">
    <property type="entry name" value="AB_hydrolase_fold"/>
</dbReference>
<feature type="domain" description="Dienelactone hydrolase" evidence="1">
    <location>
        <begin position="4"/>
        <end position="197"/>
    </location>
</feature>
<evidence type="ECO:0000259" key="1">
    <source>
        <dbReference type="Pfam" id="PF01738"/>
    </source>
</evidence>
<dbReference type="PANTHER" id="PTHR46623:SF6">
    <property type="entry name" value="ALPHA_BETA-HYDROLASES SUPERFAMILY PROTEIN"/>
    <property type="match status" value="1"/>
</dbReference>
<dbReference type="Gene3D" id="3.40.50.1820">
    <property type="entry name" value="alpha/beta hydrolase"/>
    <property type="match status" value="1"/>
</dbReference>
<dbReference type="SUPFAM" id="SSF53474">
    <property type="entry name" value="alpha/beta-Hydrolases"/>
    <property type="match status" value="1"/>
</dbReference>
<evidence type="ECO:0000313" key="3">
    <source>
        <dbReference type="Proteomes" id="UP000185426"/>
    </source>
</evidence>
<evidence type="ECO:0000313" key="2">
    <source>
        <dbReference type="EMBL" id="APT46141.1"/>
    </source>
</evidence>
<gene>
    <name evidence="2" type="ORF">BSA145_09735</name>
</gene>
<dbReference type="InterPro" id="IPR002925">
    <property type="entry name" value="Dienelactn_hydro"/>
</dbReference>
<sequence length="204" mass="23199">MHTSKQKPVMILIHEIYGINDHMKSMIHYFDKAGFEVYCPHLLGQAKHFPYVSENEAYDYFMNKVGFDKPVKSVLNLAKELKTKNAAIDIFLLGFSVGATIAWRCSQNDQLFTGVIGFYGSRIRDDVDLVPACKTLLFFPEIEASFNPREIASVLEKKEKLCVTTVEGEHGFANPYSAAFHAESKNRCFQEIDEFIKVCLLKAE</sequence>
<dbReference type="EMBL" id="CP015607">
    <property type="protein sequence ID" value="APT46141.1"/>
    <property type="molecule type" value="Genomic_DNA"/>
</dbReference>
<keyword evidence="2" id="KW-0378">Hydrolase</keyword>
<accession>A0A1L6ZHZ3</accession>
<protein>
    <submittedName>
        <fullName evidence="2">Dienelactone hydrolase</fullName>
    </submittedName>
</protein>
<dbReference type="InterPro" id="IPR051049">
    <property type="entry name" value="Dienelactone_hydrolase-like"/>
</dbReference>
<dbReference type="GO" id="GO:0016787">
    <property type="term" value="F:hydrolase activity"/>
    <property type="evidence" value="ECO:0007669"/>
    <property type="project" value="UniProtKB-KW"/>
</dbReference>
<dbReference type="AlphaFoldDB" id="A0A1L6ZHZ3"/>
<reference evidence="2 3" key="1">
    <citation type="submission" date="2016-05" db="EMBL/GenBank/DDBJ databases">
        <title>Complete Genome and Methylome Analysis of Psychrotrophic Bacterial Isolates from Antarctic Lake Untersee.</title>
        <authorList>
            <person name="Fomenkov A."/>
            <person name="Akimov V.N."/>
            <person name="Vasilyeva L.V."/>
            <person name="Andersen D."/>
            <person name="Vincze T."/>
            <person name="Roberts R.J."/>
        </authorList>
    </citation>
    <scope>NUCLEOTIDE SEQUENCE [LARGE SCALE GENOMIC DNA]</scope>
    <source>
        <strain evidence="2 3">U14-5</strain>
    </source>
</reference>
<dbReference type="Proteomes" id="UP000185426">
    <property type="component" value="Chromosome"/>
</dbReference>
<dbReference type="PANTHER" id="PTHR46623">
    <property type="entry name" value="CARBOXYMETHYLENEBUTENOLIDASE-RELATED"/>
    <property type="match status" value="1"/>
</dbReference>
<organism evidence="2 3">
    <name type="scientific">Bacillus safensis</name>
    <dbReference type="NCBI Taxonomy" id="561879"/>
    <lineage>
        <taxon>Bacteria</taxon>
        <taxon>Bacillati</taxon>
        <taxon>Bacillota</taxon>
        <taxon>Bacilli</taxon>
        <taxon>Bacillales</taxon>
        <taxon>Bacillaceae</taxon>
        <taxon>Bacillus</taxon>
    </lineage>
</organism>
<proteinExistence type="predicted"/>